<keyword evidence="1" id="KW-0472">Membrane</keyword>
<sequence>MSSSTGTRGVRGLALAPRTLLGAEGVALAVAGVGAYWVRDASWLLFALLLFAPDLSMLGYLAGPRVGSAAYNLAHTLVAPAALLAAGLLGGVPLAVDAALVWVVHVGGDRALGYGLKYPTAFGDTHLGRL</sequence>
<dbReference type="Proteomes" id="UP001596398">
    <property type="component" value="Unassembled WGS sequence"/>
</dbReference>
<feature type="transmembrane region" description="Helical" evidence="1">
    <location>
        <begin position="82"/>
        <end position="104"/>
    </location>
</feature>
<gene>
    <name evidence="2" type="ORF">ACFQJ4_08060</name>
</gene>
<feature type="transmembrane region" description="Helical" evidence="1">
    <location>
        <begin position="20"/>
        <end position="38"/>
    </location>
</feature>
<dbReference type="AlphaFoldDB" id="A0ABD5ZPM8"/>
<dbReference type="GeneID" id="79266955"/>
<organism evidence="2 3">
    <name type="scientific">Halosegnis marinus</name>
    <dbReference type="NCBI Taxonomy" id="3034023"/>
    <lineage>
        <taxon>Archaea</taxon>
        <taxon>Methanobacteriati</taxon>
        <taxon>Methanobacteriota</taxon>
        <taxon>Stenosarchaea group</taxon>
        <taxon>Halobacteria</taxon>
        <taxon>Halobacteriales</taxon>
        <taxon>Natronomonadaceae</taxon>
        <taxon>Halosegnis</taxon>
    </lineage>
</organism>
<name>A0ABD5ZPM8_9EURY</name>
<evidence type="ECO:0000256" key="1">
    <source>
        <dbReference type="SAM" id="Phobius"/>
    </source>
</evidence>
<comment type="caution">
    <text evidence="2">The sequence shown here is derived from an EMBL/GenBank/DDBJ whole genome shotgun (WGS) entry which is preliminary data.</text>
</comment>
<evidence type="ECO:0000313" key="3">
    <source>
        <dbReference type="Proteomes" id="UP001596398"/>
    </source>
</evidence>
<evidence type="ECO:0000313" key="2">
    <source>
        <dbReference type="EMBL" id="MFC7235265.1"/>
    </source>
</evidence>
<keyword evidence="3" id="KW-1185">Reference proteome</keyword>
<keyword evidence="1" id="KW-0812">Transmembrane</keyword>
<dbReference type="InterPro" id="IPR025356">
    <property type="entry name" value="DUF4260"/>
</dbReference>
<dbReference type="RefSeq" id="WP_276233396.1">
    <property type="nucleotide sequence ID" value="NZ_CP119802.1"/>
</dbReference>
<dbReference type="EMBL" id="JBHTAP010000001">
    <property type="protein sequence ID" value="MFC7235265.1"/>
    <property type="molecule type" value="Genomic_DNA"/>
</dbReference>
<feature type="transmembrane region" description="Helical" evidence="1">
    <location>
        <begin position="43"/>
        <end position="62"/>
    </location>
</feature>
<accession>A0ABD5ZPM8</accession>
<proteinExistence type="predicted"/>
<keyword evidence="1" id="KW-1133">Transmembrane helix</keyword>
<reference evidence="2 3" key="1">
    <citation type="journal article" date="2019" name="Int. J. Syst. Evol. Microbiol.">
        <title>The Global Catalogue of Microorganisms (GCM) 10K type strain sequencing project: providing services to taxonomists for standard genome sequencing and annotation.</title>
        <authorList>
            <consortium name="The Broad Institute Genomics Platform"/>
            <consortium name="The Broad Institute Genome Sequencing Center for Infectious Disease"/>
            <person name="Wu L."/>
            <person name="Ma J."/>
        </authorList>
    </citation>
    <scope>NUCLEOTIDE SEQUENCE [LARGE SCALE GENOMIC DNA]</scope>
    <source>
        <strain evidence="2 3">DT85</strain>
    </source>
</reference>
<protein>
    <submittedName>
        <fullName evidence="2">DUF4260 domain-containing protein</fullName>
    </submittedName>
</protein>
<dbReference type="Pfam" id="PF14079">
    <property type="entry name" value="DUF4260"/>
    <property type="match status" value="1"/>
</dbReference>